<evidence type="ECO:0000259" key="2">
    <source>
        <dbReference type="SMART" id="SM00507"/>
    </source>
</evidence>
<comment type="caution">
    <text evidence="3">The sequence shown here is derived from an EMBL/GenBank/DDBJ whole genome shotgun (WGS) entry which is preliminary data.</text>
</comment>
<dbReference type="GO" id="GO:0003676">
    <property type="term" value="F:nucleic acid binding"/>
    <property type="evidence" value="ECO:0007669"/>
    <property type="project" value="InterPro"/>
</dbReference>
<dbReference type="GO" id="GO:0008270">
    <property type="term" value="F:zinc ion binding"/>
    <property type="evidence" value="ECO:0007669"/>
    <property type="project" value="InterPro"/>
</dbReference>
<evidence type="ECO:0000313" key="3">
    <source>
        <dbReference type="EMBL" id="TZG24877.1"/>
    </source>
</evidence>
<dbReference type="EMBL" id="VTOU01000004">
    <property type="protein sequence ID" value="TZG24877.1"/>
    <property type="molecule type" value="Genomic_DNA"/>
</dbReference>
<evidence type="ECO:0000313" key="4">
    <source>
        <dbReference type="Proteomes" id="UP000322077"/>
    </source>
</evidence>
<dbReference type="GO" id="GO:0004519">
    <property type="term" value="F:endonuclease activity"/>
    <property type="evidence" value="ECO:0007669"/>
    <property type="project" value="UniProtKB-KW"/>
</dbReference>
<name>A0A5D9C110_9SPHN</name>
<dbReference type="AlphaFoldDB" id="A0A5D9C110"/>
<evidence type="ECO:0000256" key="1">
    <source>
        <dbReference type="SAM" id="MobiDB-lite"/>
    </source>
</evidence>
<dbReference type="CDD" id="cd00085">
    <property type="entry name" value="HNHc"/>
    <property type="match status" value="1"/>
</dbReference>
<feature type="domain" description="HNH nuclease" evidence="2">
    <location>
        <begin position="12"/>
        <end position="66"/>
    </location>
</feature>
<proteinExistence type="predicted"/>
<keyword evidence="3" id="KW-0378">Hydrolase</keyword>
<protein>
    <submittedName>
        <fullName evidence="3">HNH endonuclease</fullName>
    </submittedName>
</protein>
<gene>
    <name evidence="3" type="ORF">FYJ91_16480</name>
</gene>
<dbReference type="InterPro" id="IPR002711">
    <property type="entry name" value="HNH"/>
</dbReference>
<accession>A0A5D9C110</accession>
<keyword evidence="4" id="KW-1185">Reference proteome</keyword>
<reference evidence="3 4" key="1">
    <citation type="submission" date="2019-08" db="EMBL/GenBank/DDBJ databases">
        <authorList>
            <person name="Wang G."/>
            <person name="Xu Z."/>
        </authorList>
    </citation>
    <scope>NUCLEOTIDE SEQUENCE [LARGE SCALE GENOMIC DNA]</scope>
    <source>
        <strain evidence="3 4">ZX</strain>
    </source>
</reference>
<dbReference type="Proteomes" id="UP000322077">
    <property type="component" value="Unassembled WGS sequence"/>
</dbReference>
<feature type="region of interest" description="Disordered" evidence="1">
    <location>
        <begin position="84"/>
        <end position="106"/>
    </location>
</feature>
<dbReference type="Gene3D" id="1.10.30.50">
    <property type="match status" value="1"/>
</dbReference>
<keyword evidence="3" id="KW-0540">Nuclease</keyword>
<dbReference type="SMART" id="SM00507">
    <property type="entry name" value="HNHc"/>
    <property type="match status" value="1"/>
</dbReference>
<dbReference type="InterPro" id="IPR003615">
    <property type="entry name" value="HNH_nuc"/>
</dbReference>
<organism evidence="3 4">
    <name type="scientific">Sphingomonas montanisoli</name>
    <dbReference type="NCBI Taxonomy" id="2606412"/>
    <lineage>
        <taxon>Bacteria</taxon>
        <taxon>Pseudomonadati</taxon>
        <taxon>Pseudomonadota</taxon>
        <taxon>Alphaproteobacteria</taxon>
        <taxon>Sphingomonadales</taxon>
        <taxon>Sphingomonadaceae</taxon>
        <taxon>Sphingomonas</taxon>
    </lineage>
</organism>
<keyword evidence="3" id="KW-0255">Endonuclease</keyword>
<dbReference type="Pfam" id="PF01844">
    <property type="entry name" value="HNH"/>
    <property type="match status" value="1"/>
</dbReference>
<sequence length="106" mass="11401">MGDRIRGSAGVKARRRRLARTGGLCEICAARGRVTLATAVDHVHPLALGGEDVDENTRNLCSNCHRDVTAEQFGFEKVSGCDASGLPVDPDHPWNRHGPTTPQAKD</sequence>